<name>A0A851HN20_9GAMM</name>
<evidence type="ECO:0000313" key="3">
    <source>
        <dbReference type="Proteomes" id="UP000536442"/>
    </source>
</evidence>
<dbReference type="InterPro" id="IPR001608">
    <property type="entry name" value="Ala_racemase_N"/>
</dbReference>
<proteinExistence type="predicted"/>
<dbReference type="InterPro" id="IPR051466">
    <property type="entry name" value="D-amino_acid_metab_enzyme"/>
</dbReference>
<dbReference type="EMBL" id="JABEVQ010000001">
    <property type="protein sequence ID" value="NWN90247.1"/>
    <property type="molecule type" value="Genomic_DNA"/>
</dbReference>
<organism evidence="2 3">
    <name type="scientific">Marinobacter adhaerens</name>
    <dbReference type="NCBI Taxonomy" id="1033846"/>
    <lineage>
        <taxon>Bacteria</taxon>
        <taxon>Pseudomonadati</taxon>
        <taxon>Pseudomonadota</taxon>
        <taxon>Gammaproteobacteria</taxon>
        <taxon>Pseudomonadales</taxon>
        <taxon>Marinobacteraceae</taxon>
        <taxon>Marinobacter</taxon>
    </lineage>
</organism>
<dbReference type="Pfam" id="PF01168">
    <property type="entry name" value="Ala_racemase_N"/>
    <property type="match status" value="1"/>
</dbReference>
<dbReference type="SUPFAM" id="SSF51419">
    <property type="entry name" value="PLP-binding barrel"/>
    <property type="match status" value="1"/>
</dbReference>
<dbReference type="Proteomes" id="UP000536442">
    <property type="component" value="Unassembled WGS sequence"/>
</dbReference>
<dbReference type="PANTHER" id="PTHR28004:SF2">
    <property type="entry name" value="D-SERINE DEHYDRATASE"/>
    <property type="match status" value="1"/>
</dbReference>
<dbReference type="PANTHER" id="PTHR28004">
    <property type="entry name" value="ZGC:162816-RELATED"/>
    <property type="match status" value="1"/>
</dbReference>
<evidence type="ECO:0000313" key="2">
    <source>
        <dbReference type="EMBL" id="NWN90247.1"/>
    </source>
</evidence>
<reference evidence="2 3" key="1">
    <citation type="submission" date="2020-03" db="EMBL/GenBank/DDBJ databases">
        <title>Metagenomic, metatranscriptomic, and metabolomic analyses revealed the key microbes and metabolic features during the fermentation of ganjang, Korean traditional soy sauce.</title>
        <authorList>
            <person name="Chun B.H."/>
            <person name="Jeon C.O."/>
        </authorList>
    </citation>
    <scope>NUCLEOTIDE SEQUENCE [LARGE SCALE GENOMIC DNA]</scope>
    <source>
        <strain evidence="2 3">KG14</strain>
    </source>
</reference>
<dbReference type="AlphaFoldDB" id="A0A851HN20"/>
<sequence>MNRRGFLFTGVLGGAALLTGAAWLRPADRGKPYTAYFEALNAELKRAGPMKPVLLVDLNRLDHNIDVIKASLQRSGKALRLVEKSLPVRGLLQYIASRTGTHKLMSFHQPFLNQTAKYFPQADILLGKLLPARSVEVFYQQHQGQADPTPRIQWLIDTPDRLHEYLQVARARNSKFRINIELDVGLHRGGVADNNTLNALLRLIADNPGHLEFSGFMGYDPFVGMELPSVLGSPETLLEKVMARYQGFVDFTKNHYPDFWREGLTLNTAGSPSYPLHENESLSTELAVGSAMVMPTDFDLPSLHDHVPAAFIASPVLKSTGPVNLPALDSKSRIFSWWDINQRASYFIYGGHWLADFVAPEGLQSNRLYGRSSNQELVNASPGVELEVGDQVFLRPQQSESVLLQFGDILAMRNGKITEHWPVYQG</sequence>
<protein>
    <submittedName>
        <fullName evidence="2">DSD1 family PLP-dependent enzyme</fullName>
    </submittedName>
</protein>
<accession>A0A851HN20</accession>
<feature type="domain" description="Alanine racemase N-terminal" evidence="1">
    <location>
        <begin position="56"/>
        <end position="294"/>
    </location>
</feature>
<keyword evidence="3" id="KW-1185">Reference proteome</keyword>
<dbReference type="InterPro" id="IPR029066">
    <property type="entry name" value="PLP-binding_barrel"/>
</dbReference>
<comment type="caution">
    <text evidence="2">The sequence shown here is derived from an EMBL/GenBank/DDBJ whole genome shotgun (WGS) entry which is preliminary data.</text>
</comment>
<dbReference type="GO" id="GO:0036088">
    <property type="term" value="P:D-serine catabolic process"/>
    <property type="evidence" value="ECO:0007669"/>
    <property type="project" value="TreeGrafter"/>
</dbReference>
<evidence type="ECO:0000259" key="1">
    <source>
        <dbReference type="Pfam" id="PF01168"/>
    </source>
</evidence>
<dbReference type="GO" id="GO:0008721">
    <property type="term" value="F:D-serine ammonia-lyase activity"/>
    <property type="evidence" value="ECO:0007669"/>
    <property type="project" value="TreeGrafter"/>
</dbReference>
<gene>
    <name evidence="2" type="ORF">HLV39_01880</name>
</gene>
<dbReference type="Gene3D" id="3.20.20.10">
    <property type="entry name" value="Alanine racemase"/>
    <property type="match status" value="1"/>
</dbReference>
<dbReference type="CDD" id="cd06814">
    <property type="entry name" value="PLPDE_III_DSD_D-TA_like_3"/>
    <property type="match status" value="1"/>
</dbReference>